<keyword evidence="2" id="KW-0378">Hydrolase</keyword>
<keyword evidence="1" id="KW-0812">Transmembrane</keyword>
<evidence type="ECO:0000256" key="1">
    <source>
        <dbReference type="SAM" id="Phobius"/>
    </source>
</evidence>
<keyword evidence="1" id="KW-0472">Membrane</keyword>
<dbReference type="GO" id="GO:0016787">
    <property type="term" value="F:hydrolase activity"/>
    <property type="evidence" value="ECO:0007669"/>
    <property type="project" value="UniProtKB-KW"/>
</dbReference>
<gene>
    <name evidence="2" type="ORF">PROAA_460033</name>
</gene>
<dbReference type="RefSeq" id="WP_186412007.1">
    <property type="nucleotide sequence ID" value="NZ_FLQY01000347.1"/>
</dbReference>
<proteinExistence type="predicted"/>
<protein>
    <submittedName>
        <fullName evidence="2">Metal-dependent phosphohydrolase, HD subdomain</fullName>
    </submittedName>
</protein>
<dbReference type="EMBL" id="FLQY01000347">
    <property type="protein sequence ID" value="SBT10419.1"/>
    <property type="molecule type" value="Genomic_DNA"/>
</dbReference>
<reference evidence="2 3" key="1">
    <citation type="submission" date="2016-06" db="EMBL/GenBank/DDBJ databases">
        <authorList>
            <person name="Kjaerup R.B."/>
            <person name="Dalgaard T.S."/>
            <person name="Juul-Madsen H.R."/>
        </authorList>
    </citation>
    <scope>NUCLEOTIDE SEQUENCE [LARGE SCALE GENOMIC DNA]</scope>
    <source>
        <strain evidence="2">2</strain>
    </source>
</reference>
<keyword evidence="1" id="KW-1133">Transmembrane helix</keyword>
<evidence type="ECO:0000313" key="3">
    <source>
        <dbReference type="Proteomes" id="UP000199600"/>
    </source>
</evidence>
<dbReference type="AlphaFoldDB" id="A0A1A8XZQ0"/>
<name>A0A1A8XZQ0_9RHOO</name>
<sequence>MHNFPETPLELSRLLARRLGTAATTLGFAAGGISYQSDTRRAELATLERAVAGARHFETPAMQMAASINAPKEHGALKRLLDRTRFVGIRVFSPDRVLIYETWTDVPAALINTVRSRQHAWPGRGQSHQNWIEVTGVRLIQVVLPLFGTDATLVGYLEGISRLDEQTLQKQGEQVRNGALTAVVSVLLTAFLLYPLLLAMLRRSAGLSRRLLDSNLSLMRSIGNAIAKRDSDTDAHNCRVTIYALDLAEAMGLPKLNIS</sequence>
<keyword evidence="3" id="KW-1185">Reference proteome</keyword>
<evidence type="ECO:0000313" key="2">
    <source>
        <dbReference type="EMBL" id="SBT10419.1"/>
    </source>
</evidence>
<feature type="transmembrane region" description="Helical" evidence="1">
    <location>
        <begin position="179"/>
        <end position="201"/>
    </location>
</feature>
<organism evidence="2 3">
    <name type="scientific">Candidatus Propionivibrio aalborgensis</name>
    <dbReference type="NCBI Taxonomy" id="1860101"/>
    <lineage>
        <taxon>Bacteria</taxon>
        <taxon>Pseudomonadati</taxon>
        <taxon>Pseudomonadota</taxon>
        <taxon>Betaproteobacteria</taxon>
        <taxon>Rhodocyclales</taxon>
        <taxon>Rhodocyclaceae</taxon>
        <taxon>Propionivibrio</taxon>
    </lineage>
</organism>
<accession>A0A1A8XZQ0</accession>
<dbReference type="Proteomes" id="UP000199600">
    <property type="component" value="Unassembled WGS sequence"/>
</dbReference>